<evidence type="ECO:0000313" key="1">
    <source>
        <dbReference type="EMBL" id="TFY72828.1"/>
    </source>
</evidence>
<comment type="caution">
    <text evidence="1">The sequence shown here is derived from an EMBL/GenBank/DDBJ whole genome shotgun (WGS) entry which is preliminary data.</text>
</comment>
<reference evidence="1 2" key="1">
    <citation type="submission" date="2019-02" db="EMBL/GenBank/DDBJ databases">
        <title>Genome sequencing of the rare red list fungi Dentipellis fragilis.</title>
        <authorList>
            <person name="Buettner E."/>
            <person name="Kellner H."/>
        </authorList>
    </citation>
    <scope>NUCLEOTIDE SEQUENCE [LARGE SCALE GENOMIC DNA]</scope>
    <source>
        <strain evidence="1 2">DSM 105465</strain>
    </source>
</reference>
<organism evidence="1 2">
    <name type="scientific">Dentipellis fragilis</name>
    <dbReference type="NCBI Taxonomy" id="205917"/>
    <lineage>
        <taxon>Eukaryota</taxon>
        <taxon>Fungi</taxon>
        <taxon>Dikarya</taxon>
        <taxon>Basidiomycota</taxon>
        <taxon>Agaricomycotina</taxon>
        <taxon>Agaricomycetes</taxon>
        <taxon>Russulales</taxon>
        <taxon>Hericiaceae</taxon>
        <taxon>Dentipellis</taxon>
    </lineage>
</organism>
<gene>
    <name evidence="1" type="ORF">EVG20_g165</name>
</gene>
<name>A0A4Y9ZGB0_9AGAM</name>
<dbReference type="EMBL" id="SEOQ01000004">
    <property type="protein sequence ID" value="TFY72828.1"/>
    <property type="molecule type" value="Genomic_DNA"/>
</dbReference>
<keyword evidence="2" id="KW-1185">Reference proteome</keyword>
<dbReference type="Proteomes" id="UP000298327">
    <property type="component" value="Unassembled WGS sequence"/>
</dbReference>
<accession>A0A4Y9ZGB0</accession>
<protein>
    <submittedName>
        <fullName evidence="1">Uncharacterized protein</fullName>
    </submittedName>
</protein>
<proteinExistence type="predicted"/>
<dbReference type="AlphaFoldDB" id="A0A4Y9ZGB0"/>
<sequence length="75" mass="8284">MSHRKRWLSSEAPSQHPQRRRIVVSEDIDPGFAGVIYVTLELPAVYLSLVGSYTCHDISGPQLARQAADHADLVA</sequence>
<evidence type="ECO:0000313" key="2">
    <source>
        <dbReference type="Proteomes" id="UP000298327"/>
    </source>
</evidence>